<sequence length="60" mass="6733">RKNVSTDYDSARMEETQQNWALQCQTRAAPPKVLENWCYGARKLCCGASSVALQCHSMVP</sequence>
<dbReference type="AlphaFoldDB" id="A0A2P5C0M2"/>
<organism evidence="1 2">
    <name type="scientific">Parasponia andersonii</name>
    <name type="common">Sponia andersonii</name>
    <dbReference type="NCBI Taxonomy" id="3476"/>
    <lineage>
        <taxon>Eukaryota</taxon>
        <taxon>Viridiplantae</taxon>
        <taxon>Streptophyta</taxon>
        <taxon>Embryophyta</taxon>
        <taxon>Tracheophyta</taxon>
        <taxon>Spermatophyta</taxon>
        <taxon>Magnoliopsida</taxon>
        <taxon>eudicotyledons</taxon>
        <taxon>Gunneridae</taxon>
        <taxon>Pentapetalae</taxon>
        <taxon>rosids</taxon>
        <taxon>fabids</taxon>
        <taxon>Rosales</taxon>
        <taxon>Cannabaceae</taxon>
        <taxon>Parasponia</taxon>
    </lineage>
</organism>
<feature type="non-terminal residue" evidence="1">
    <location>
        <position position="1"/>
    </location>
</feature>
<comment type="caution">
    <text evidence="1">The sequence shown here is derived from an EMBL/GenBank/DDBJ whole genome shotgun (WGS) entry which is preliminary data.</text>
</comment>
<evidence type="ECO:0000313" key="2">
    <source>
        <dbReference type="Proteomes" id="UP000237105"/>
    </source>
</evidence>
<keyword evidence="2" id="KW-1185">Reference proteome</keyword>
<proteinExistence type="predicted"/>
<dbReference type="Proteomes" id="UP000237105">
    <property type="component" value="Unassembled WGS sequence"/>
</dbReference>
<evidence type="ECO:0000313" key="1">
    <source>
        <dbReference type="EMBL" id="PON54545.1"/>
    </source>
</evidence>
<dbReference type="EMBL" id="JXTB01000193">
    <property type="protein sequence ID" value="PON54545.1"/>
    <property type="molecule type" value="Genomic_DNA"/>
</dbReference>
<protein>
    <submittedName>
        <fullName evidence="1">Uncharacterized protein</fullName>
    </submittedName>
</protein>
<gene>
    <name evidence="1" type="ORF">PanWU01x14_194140</name>
</gene>
<reference evidence="2" key="1">
    <citation type="submission" date="2016-06" db="EMBL/GenBank/DDBJ databases">
        <title>Parallel loss of symbiosis genes in relatives of nitrogen-fixing non-legume Parasponia.</title>
        <authorList>
            <person name="Van Velzen R."/>
            <person name="Holmer R."/>
            <person name="Bu F."/>
            <person name="Rutten L."/>
            <person name="Van Zeijl A."/>
            <person name="Liu W."/>
            <person name="Santuari L."/>
            <person name="Cao Q."/>
            <person name="Sharma T."/>
            <person name="Shen D."/>
            <person name="Roswanjaya Y."/>
            <person name="Wardhani T."/>
            <person name="Kalhor M.S."/>
            <person name="Jansen J."/>
            <person name="Van den Hoogen J."/>
            <person name="Gungor B."/>
            <person name="Hartog M."/>
            <person name="Hontelez J."/>
            <person name="Verver J."/>
            <person name="Yang W.-C."/>
            <person name="Schijlen E."/>
            <person name="Repin R."/>
            <person name="Schilthuizen M."/>
            <person name="Schranz E."/>
            <person name="Heidstra R."/>
            <person name="Miyata K."/>
            <person name="Fedorova E."/>
            <person name="Kohlen W."/>
            <person name="Bisseling T."/>
            <person name="Smit S."/>
            <person name="Geurts R."/>
        </authorList>
    </citation>
    <scope>NUCLEOTIDE SEQUENCE [LARGE SCALE GENOMIC DNA]</scope>
    <source>
        <strain evidence="2">cv. WU1-14</strain>
    </source>
</reference>
<name>A0A2P5C0M2_PARAD</name>
<accession>A0A2P5C0M2</accession>